<evidence type="ECO:0000256" key="2">
    <source>
        <dbReference type="ARBA" id="ARBA00022640"/>
    </source>
</evidence>
<feature type="chain" id="PRO_5045675126" description="Plastid lipid-associated protein/fibrillin conserved domain-containing protein" evidence="3">
    <location>
        <begin position="27"/>
        <end position="236"/>
    </location>
</feature>
<proteinExistence type="predicted"/>
<evidence type="ECO:0000313" key="5">
    <source>
        <dbReference type="EMBL" id="CAK9022945.1"/>
    </source>
</evidence>
<sequence>MPAMPRRVLRASLLVLFLQQAAFLACRQPSRLSRRSVRKAGDLEIPVAKAELLKAIDAFKQELNRSDLSIDFGVKGGELDKKDRAPTNLVASGAFRRASEALAERAEEVLKKVELLSGAPQQEFLKEFGTERAATDCLLHGPWRLLFTTAADATFTRNSTRGTAKVSNVVDAVAGTVTNCVDFDSGAAECLRVRLTAEAESMSRLSLMFRPAAAVGELLAPRSGEVGEPSRSGARR</sequence>
<comment type="caution">
    <text evidence="5">The sequence shown here is derived from an EMBL/GenBank/DDBJ whole genome shotgun (WGS) entry which is preliminary data.</text>
</comment>
<accession>A0ABP0K835</accession>
<dbReference type="Pfam" id="PF04755">
    <property type="entry name" value="PAP_fibrillin"/>
    <property type="match status" value="1"/>
</dbReference>
<organism evidence="5 6">
    <name type="scientific">Durusdinium trenchii</name>
    <dbReference type="NCBI Taxonomy" id="1381693"/>
    <lineage>
        <taxon>Eukaryota</taxon>
        <taxon>Sar</taxon>
        <taxon>Alveolata</taxon>
        <taxon>Dinophyceae</taxon>
        <taxon>Suessiales</taxon>
        <taxon>Symbiodiniaceae</taxon>
        <taxon>Durusdinium</taxon>
    </lineage>
</organism>
<gene>
    <name evidence="5" type="ORF">CCMP2556_LOCUS15047</name>
</gene>
<dbReference type="EMBL" id="CAXAMN010007792">
    <property type="protein sequence ID" value="CAK9022945.1"/>
    <property type="molecule type" value="Genomic_DNA"/>
</dbReference>
<reference evidence="5 6" key="1">
    <citation type="submission" date="2024-02" db="EMBL/GenBank/DDBJ databases">
        <authorList>
            <person name="Chen Y."/>
            <person name="Shah S."/>
            <person name="Dougan E. K."/>
            <person name="Thang M."/>
            <person name="Chan C."/>
        </authorList>
    </citation>
    <scope>NUCLEOTIDE SEQUENCE [LARGE SCALE GENOMIC DNA]</scope>
</reference>
<dbReference type="PROSITE" id="PS51257">
    <property type="entry name" value="PROKAR_LIPOPROTEIN"/>
    <property type="match status" value="1"/>
</dbReference>
<keyword evidence="6" id="KW-1185">Reference proteome</keyword>
<comment type="subcellular location">
    <subcellularLocation>
        <location evidence="1">Plastid</location>
    </subcellularLocation>
</comment>
<name>A0ABP0K835_9DINO</name>
<protein>
    <recommendedName>
        <fullName evidence="4">Plastid lipid-associated protein/fibrillin conserved domain-containing protein</fullName>
    </recommendedName>
</protein>
<dbReference type="Proteomes" id="UP001642484">
    <property type="component" value="Unassembled WGS sequence"/>
</dbReference>
<evidence type="ECO:0000256" key="1">
    <source>
        <dbReference type="ARBA" id="ARBA00004474"/>
    </source>
</evidence>
<feature type="domain" description="Plastid lipid-associated protein/fibrillin conserved" evidence="4">
    <location>
        <begin position="132"/>
        <end position="211"/>
    </location>
</feature>
<feature type="signal peptide" evidence="3">
    <location>
        <begin position="1"/>
        <end position="26"/>
    </location>
</feature>
<dbReference type="InterPro" id="IPR006843">
    <property type="entry name" value="PAP/fibrillin_dom"/>
</dbReference>
<keyword evidence="2" id="KW-0934">Plastid</keyword>
<evidence type="ECO:0000313" key="6">
    <source>
        <dbReference type="Proteomes" id="UP001642484"/>
    </source>
</evidence>
<keyword evidence="3" id="KW-0732">Signal</keyword>
<evidence type="ECO:0000256" key="3">
    <source>
        <dbReference type="SAM" id="SignalP"/>
    </source>
</evidence>
<evidence type="ECO:0000259" key="4">
    <source>
        <dbReference type="Pfam" id="PF04755"/>
    </source>
</evidence>